<evidence type="ECO:0000313" key="2">
    <source>
        <dbReference type="Proteomes" id="UP000198924"/>
    </source>
</evidence>
<dbReference type="STRING" id="45496.SAMN04488079_1103"/>
<sequence>MKQVLFVHGMGRSPLSAWPMLRRLRKQGIKTSTFSYFVSSQSFDLIQFRLEKRIREIARQGEYVLIGHSLGGVLIRAALANLNNSVSLPEHLFLLGSPVNASRLAVFFRQYWLFRILTKDCGALLASSQRMQQIPASICTTTSIIGVKGINGSKSPFKDELNDGVVSISEVSADWMTEQIQLPVMHSFLPSSRQISDRIIDKLSY</sequence>
<dbReference type="PANTHER" id="PTHR37946">
    <property type="entry name" value="SLL1969 PROTEIN"/>
    <property type="match status" value="1"/>
</dbReference>
<name>A0A1I3Z854_9GAMM</name>
<dbReference type="EMBL" id="FOSH01000010">
    <property type="protein sequence ID" value="SFK39806.1"/>
    <property type="molecule type" value="Genomic_DNA"/>
</dbReference>
<proteinExistence type="predicted"/>
<dbReference type="PANTHER" id="PTHR37946:SF1">
    <property type="entry name" value="SLL1969 PROTEIN"/>
    <property type="match status" value="1"/>
</dbReference>
<evidence type="ECO:0000313" key="1">
    <source>
        <dbReference type="EMBL" id="SFK39806.1"/>
    </source>
</evidence>
<dbReference type="SUPFAM" id="SSF53474">
    <property type="entry name" value="alpha/beta-Hydrolases"/>
    <property type="match status" value="1"/>
</dbReference>
<dbReference type="AlphaFoldDB" id="A0A1I3Z854"/>
<dbReference type="Gene3D" id="3.40.50.1820">
    <property type="entry name" value="alpha/beta hydrolase"/>
    <property type="match status" value="1"/>
</dbReference>
<dbReference type="RefSeq" id="WP_091713906.1">
    <property type="nucleotide sequence ID" value="NZ_FOSH01000010.1"/>
</dbReference>
<keyword evidence="2" id="KW-1185">Reference proteome</keyword>
<dbReference type="Proteomes" id="UP000198924">
    <property type="component" value="Unassembled WGS sequence"/>
</dbReference>
<gene>
    <name evidence="1" type="ORF">SAMN04488079_1103</name>
</gene>
<dbReference type="InterPro" id="IPR029058">
    <property type="entry name" value="AB_hydrolase_fold"/>
</dbReference>
<accession>A0A1I3Z854</accession>
<reference evidence="2" key="1">
    <citation type="submission" date="2016-10" db="EMBL/GenBank/DDBJ databases">
        <authorList>
            <person name="Varghese N."/>
            <person name="Submissions S."/>
        </authorList>
    </citation>
    <scope>NUCLEOTIDE SEQUENCE [LARGE SCALE GENOMIC DNA]</scope>
    <source>
        <strain evidence="2">DSM 11578</strain>
    </source>
</reference>
<organism evidence="1 2">
    <name type="scientific">Methylophaga sulfidovorans</name>
    <dbReference type="NCBI Taxonomy" id="45496"/>
    <lineage>
        <taxon>Bacteria</taxon>
        <taxon>Pseudomonadati</taxon>
        <taxon>Pseudomonadota</taxon>
        <taxon>Gammaproteobacteria</taxon>
        <taxon>Thiotrichales</taxon>
        <taxon>Piscirickettsiaceae</taxon>
        <taxon>Methylophaga</taxon>
    </lineage>
</organism>
<dbReference type="OrthoDB" id="556502at2"/>
<protein>
    <recommendedName>
        <fullName evidence="3">Alpha/beta hydrolase family protein</fullName>
    </recommendedName>
</protein>
<evidence type="ECO:0008006" key="3">
    <source>
        <dbReference type="Google" id="ProtNLM"/>
    </source>
</evidence>